<organism evidence="2 3">
    <name type="scientific">Bacteroides fragilis str. 3783N1-6</name>
    <dbReference type="NCBI Taxonomy" id="1339310"/>
    <lineage>
        <taxon>Bacteria</taxon>
        <taxon>Pseudomonadati</taxon>
        <taxon>Bacteroidota</taxon>
        <taxon>Bacteroidia</taxon>
        <taxon>Bacteroidales</taxon>
        <taxon>Bacteroidaceae</taxon>
        <taxon>Bacteroides</taxon>
    </lineage>
</organism>
<evidence type="ECO:0000313" key="3">
    <source>
        <dbReference type="Proteomes" id="UP000021175"/>
    </source>
</evidence>
<proteinExistence type="predicted"/>
<comment type="caution">
    <text evidence="2">The sequence shown here is derived from an EMBL/GenBank/DDBJ whole genome shotgun (WGS) entry which is preliminary data.</text>
</comment>
<reference evidence="2 3" key="1">
    <citation type="submission" date="2014-02" db="EMBL/GenBank/DDBJ databases">
        <authorList>
            <person name="Sears C."/>
            <person name="Carroll K."/>
            <person name="Sack B.R."/>
            <person name="Qadri F."/>
            <person name="Myers L.L."/>
            <person name="Chung G.-T."/>
            <person name="Escheverria P."/>
            <person name="Fraser C.M."/>
            <person name="Sadzewicz L."/>
            <person name="Shefchek K.A."/>
            <person name="Tallon L."/>
            <person name="Das S.P."/>
            <person name="Daugherty S."/>
            <person name="Mongodin E.F."/>
        </authorList>
    </citation>
    <scope>NUCLEOTIDE SEQUENCE [LARGE SCALE GENOMIC DNA]</scope>
    <source>
        <strain evidence="2 3">3783N1-6</strain>
    </source>
</reference>
<sequence>MLTIGRKKLICFELKNQQSLSSSTQRNNNSIDSITKKTCA</sequence>
<evidence type="ECO:0000256" key="1">
    <source>
        <dbReference type="SAM" id="MobiDB-lite"/>
    </source>
</evidence>
<feature type="compositionally biased region" description="Polar residues" evidence="1">
    <location>
        <begin position="17"/>
        <end position="33"/>
    </location>
</feature>
<protein>
    <submittedName>
        <fullName evidence="2">Uncharacterized protein</fullName>
    </submittedName>
</protein>
<feature type="region of interest" description="Disordered" evidence="1">
    <location>
        <begin position="17"/>
        <end position="40"/>
    </location>
</feature>
<dbReference type="EMBL" id="JGEU01000030">
    <property type="protein sequence ID" value="EYB11154.1"/>
    <property type="molecule type" value="Genomic_DNA"/>
</dbReference>
<gene>
    <name evidence="2" type="ORF">M119_0688</name>
</gene>
<accession>A0AB73ARQ8</accession>
<dbReference type="Proteomes" id="UP000021175">
    <property type="component" value="Unassembled WGS sequence"/>
</dbReference>
<dbReference type="AlphaFoldDB" id="A0AB73ARQ8"/>
<name>A0AB73ARQ8_BACFG</name>
<evidence type="ECO:0000313" key="2">
    <source>
        <dbReference type="EMBL" id="EYB11154.1"/>
    </source>
</evidence>